<keyword evidence="9" id="KW-0443">Lipid metabolism</keyword>
<accession>A0A6V7Q6Z5</accession>
<evidence type="ECO:0000256" key="15">
    <source>
        <dbReference type="ARBA" id="ARBA00064709"/>
    </source>
</evidence>
<evidence type="ECO:0000256" key="6">
    <source>
        <dbReference type="ARBA" id="ARBA00022490"/>
    </source>
</evidence>
<organism evidence="20">
    <name type="scientific">Ananas comosus var. bracteatus</name>
    <name type="common">red pineapple</name>
    <dbReference type="NCBI Taxonomy" id="296719"/>
    <lineage>
        <taxon>Eukaryota</taxon>
        <taxon>Viridiplantae</taxon>
        <taxon>Streptophyta</taxon>
        <taxon>Embryophyta</taxon>
        <taxon>Tracheophyta</taxon>
        <taxon>Spermatophyta</taxon>
        <taxon>Magnoliopsida</taxon>
        <taxon>Liliopsida</taxon>
        <taxon>Poales</taxon>
        <taxon>Bromeliaceae</taxon>
        <taxon>Bromelioideae</taxon>
        <taxon>Ananas</taxon>
    </lineage>
</organism>
<dbReference type="InterPro" id="IPR029069">
    <property type="entry name" value="HotDog_dom_sf"/>
</dbReference>
<evidence type="ECO:0000256" key="5">
    <source>
        <dbReference type="ARBA" id="ARBA00008324"/>
    </source>
</evidence>
<evidence type="ECO:0000313" key="20">
    <source>
        <dbReference type="EMBL" id="CAD1838780.1"/>
    </source>
</evidence>
<comment type="similarity">
    <text evidence="5">Belongs to the thioesterase PaaI family.</text>
</comment>
<keyword evidence="12" id="KW-0539">Nucleus</keyword>
<sequence length="178" mass="19205">MELDAVKRSLEAAAAETLPTPSLSSLPSRFYDAFVLRGLRVDAAERGRLLCSLSNTGNFLHGGATASLIDLVGSAAFYTAGATTRGAPLEMSISYLDAAYAHEEIEIEAKVLRAGKAVGVATVELRKKNGKQLIAQARYTSTLRHLVTCKGGRLICSILDFHVIYQIYVGVKLDIKYI</sequence>
<dbReference type="EMBL" id="LR862133">
    <property type="protein sequence ID" value="CAD1838780.1"/>
    <property type="molecule type" value="Genomic_DNA"/>
</dbReference>
<keyword evidence="7" id="KW-0378">Hydrolase</keyword>
<dbReference type="InterPro" id="IPR039298">
    <property type="entry name" value="ACOT13"/>
</dbReference>
<evidence type="ECO:0000256" key="4">
    <source>
        <dbReference type="ARBA" id="ARBA00004514"/>
    </source>
</evidence>
<evidence type="ECO:0000256" key="17">
    <source>
        <dbReference type="ARBA" id="ARBA00081533"/>
    </source>
</evidence>
<name>A0A6V7Q6Z5_ANACO</name>
<evidence type="ECO:0000256" key="16">
    <source>
        <dbReference type="ARBA" id="ARBA00067273"/>
    </source>
</evidence>
<dbReference type="SUPFAM" id="SSF54637">
    <property type="entry name" value="Thioesterase/thiol ester dehydrase-isomerase"/>
    <property type="match status" value="1"/>
</dbReference>
<proteinExistence type="inferred from homology"/>
<dbReference type="NCBIfam" id="TIGR00369">
    <property type="entry name" value="unchar_dom_1"/>
    <property type="match status" value="1"/>
</dbReference>
<dbReference type="GO" id="GO:0005819">
    <property type="term" value="C:spindle"/>
    <property type="evidence" value="ECO:0007669"/>
    <property type="project" value="UniProtKB-SubCell"/>
</dbReference>
<evidence type="ECO:0000256" key="10">
    <source>
        <dbReference type="ARBA" id="ARBA00023128"/>
    </source>
</evidence>
<comment type="subunit">
    <text evidence="15">Homotetramer. Interacts with PCTP.</text>
</comment>
<comment type="catalytic activity">
    <reaction evidence="13">
        <text>a fatty acyl-CoA + H2O = a fatty acid + CoA + H(+)</text>
        <dbReference type="Rhea" id="RHEA:16781"/>
        <dbReference type="ChEBI" id="CHEBI:15377"/>
        <dbReference type="ChEBI" id="CHEBI:15378"/>
        <dbReference type="ChEBI" id="CHEBI:28868"/>
        <dbReference type="ChEBI" id="CHEBI:57287"/>
        <dbReference type="ChEBI" id="CHEBI:77636"/>
    </reaction>
    <physiologicalReaction direction="left-to-right" evidence="13">
        <dbReference type="Rhea" id="RHEA:16782"/>
    </physiologicalReaction>
</comment>
<feature type="domain" description="Thioesterase" evidence="19">
    <location>
        <begin position="58"/>
        <end position="132"/>
    </location>
</feature>
<dbReference type="GO" id="GO:0005739">
    <property type="term" value="C:mitochondrion"/>
    <property type="evidence" value="ECO:0007669"/>
    <property type="project" value="UniProtKB-SubCell"/>
</dbReference>
<evidence type="ECO:0000256" key="18">
    <source>
        <dbReference type="ARBA" id="ARBA00083956"/>
    </source>
</evidence>
<dbReference type="AlphaFoldDB" id="A0A6V7Q6Z5"/>
<dbReference type="InterPro" id="IPR003736">
    <property type="entry name" value="PAAI_dom"/>
</dbReference>
<keyword evidence="10" id="KW-0496">Mitochondrion</keyword>
<reference evidence="20" key="1">
    <citation type="submission" date="2020-07" db="EMBL/GenBank/DDBJ databases">
        <authorList>
            <person name="Lin J."/>
        </authorList>
    </citation>
    <scope>NUCLEOTIDE SEQUENCE</scope>
</reference>
<dbReference type="GO" id="GO:0005829">
    <property type="term" value="C:cytosol"/>
    <property type="evidence" value="ECO:0007669"/>
    <property type="project" value="UniProtKB-SubCell"/>
</dbReference>
<evidence type="ECO:0000259" key="19">
    <source>
        <dbReference type="Pfam" id="PF03061"/>
    </source>
</evidence>
<evidence type="ECO:0000256" key="9">
    <source>
        <dbReference type="ARBA" id="ARBA00023098"/>
    </source>
</evidence>
<keyword evidence="6" id="KW-0963">Cytoplasm</keyword>
<dbReference type="FunFam" id="3.10.129.10:FF:000021">
    <property type="entry name" value="Acyl-coenzyme A thioesterase 13"/>
    <property type="match status" value="1"/>
</dbReference>
<evidence type="ECO:0000256" key="8">
    <source>
        <dbReference type="ARBA" id="ARBA00022990"/>
    </source>
</evidence>
<evidence type="ECO:0000256" key="14">
    <source>
        <dbReference type="ARBA" id="ARBA00058205"/>
    </source>
</evidence>
<evidence type="ECO:0000256" key="2">
    <source>
        <dbReference type="ARBA" id="ARBA00004173"/>
    </source>
</evidence>
<evidence type="ECO:0000256" key="7">
    <source>
        <dbReference type="ARBA" id="ARBA00022801"/>
    </source>
</evidence>
<dbReference type="Gene3D" id="3.10.129.10">
    <property type="entry name" value="Hotdog Thioesterase"/>
    <property type="match status" value="1"/>
</dbReference>
<evidence type="ECO:0000256" key="13">
    <source>
        <dbReference type="ARBA" id="ARBA00052976"/>
    </source>
</evidence>
<dbReference type="Pfam" id="PF03061">
    <property type="entry name" value="4HBT"/>
    <property type="match status" value="1"/>
</dbReference>
<dbReference type="PANTHER" id="PTHR21660">
    <property type="entry name" value="THIOESTERASE SUPERFAMILY MEMBER-RELATED"/>
    <property type="match status" value="1"/>
</dbReference>
<evidence type="ECO:0000256" key="11">
    <source>
        <dbReference type="ARBA" id="ARBA00023212"/>
    </source>
</evidence>
<evidence type="ECO:0000256" key="12">
    <source>
        <dbReference type="ARBA" id="ARBA00023242"/>
    </source>
</evidence>
<keyword evidence="8" id="KW-0007">Acetylation</keyword>
<comment type="function">
    <text evidence="14">Catalyzes the hydrolysis of acyl-CoAs into free fatty acids and coenzyme A (CoASH), regulating their respective intracellular levels. Has acyl-CoA thioesterase activity towards medium (C12) and long-chain (C18) fatty acyl-CoA substrates. Can also hydrolyze 3-hydroxyphenylacetyl-CoA and 3,4-dihydroxyphenylacetyl-CoA (in vitro). May play a role in controlling adaptive thermogenesis.</text>
</comment>
<dbReference type="PANTHER" id="PTHR21660:SF47">
    <property type="entry name" value="F19P19.27 PROTEIN"/>
    <property type="match status" value="1"/>
</dbReference>
<dbReference type="GO" id="GO:0047617">
    <property type="term" value="F:fatty acyl-CoA hydrolase activity"/>
    <property type="evidence" value="ECO:0007669"/>
    <property type="project" value="InterPro"/>
</dbReference>
<dbReference type="CDD" id="cd03443">
    <property type="entry name" value="PaaI_thioesterase"/>
    <property type="match status" value="1"/>
</dbReference>
<evidence type="ECO:0000256" key="3">
    <source>
        <dbReference type="ARBA" id="ARBA00004186"/>
    </source>
</evidence>
<evidence type="ECO:0000256" key="1">
    <source>
        <dbReference type="ARBA" id="ARBA00004123"/>
    </source>
</evidence>
<dbReference type="GO" id="GO:0005634">
    <property type="term" value="C:nucleus"/>
    <property type="evidence" value="ECO:0007669"/>
    <property type="project" value="UniProtKB-SubCell"/>
</dbReference>
<comment type="subcellular location">
    <subcellularLocation>
        <location evidence="3">Cytoplasm</location>
        <location evidence="3">Cytoskeleton</location>
        <location evidence="3">Spindle</location>
    </subcellularLocation>
    <subcellularLocation>
        <location evidence="4">Cytoplasm</location>
        <location evidence="4">Cytosol</location>
    </subcellularLocation>
    <subcellularLocation>
        <location evidence="2">Mitochondrion</location>
    </subcellularLocation>
    <subcellularLocation>
        <location evidence="1">Nucleus</location>
    </subcellularLocation>
</comment>
<dbReference type="GO" id="GO:0006629">
    <property type="term" value="P:lipid metabolic process"/>
    <property type="evidence" value="ECO:0007669"/>
    <property type="project" value="UniProtKB-KW"/>
</dbReference>
<keyword evidence="11" id="KW-0206">Cytoskeleton</keyword>
<protein>
    <recommendedName>
        <fullName evidence="16">Acyl-coenzyme A thioesterase 13</fullName>
    </recommendedName>
    <alternativeName>
        <fullName evidence="17">Hotdog-fold thioesterase superfamily member 2</fullName>
    </alternativeName>
    <alternativeName>
        <fullName evidence="18">Thioesterase superfamily member 2</fullName>
    </alternativeName>
</protein>
<gene>
    <name evidence="20" type="ORF">CB5_LOCUS21991</name>
</gene>
<dbReference type="InterPro" id="IPR006683">
    <property type="entry name" value="Thioestr_dom"/>
</dbReference>